<proteinExistence type="predicted"/>
<gene>
    <name evidence="2" type="ORF">JQS43_17490</name>
</gene>
<evidence type="ECO:0000256" key="1">
    <source>
        <dbReference type="SAM" id="MobiDB-lite"/>
    </source>
</evidence>
<evidence type="ECO:0000313" key="3">
    <source>
        <dbReference type="Proteomes" id="UP000662857"/>
    </source>
</evidence>
<accession>A0A895Y7S1</accession>
<evidence type="ECO:0000313" key="2">
    <source>
        <dbReference type="EMBL" id="QSB13401.1"/>
    </source>
</evidence>
<protein>
    <submittedName>
        <fullName evidence="2">Uncharacterized protein</fullName>
    </submittedName>
</protein>
<dbReference type="KEGG" id="nhy:JQS43_17490"/>
<reference evidence="2" key="1">
    <citation type="submission" date="2021-02" db="EMBL/GenBank/DDBJ databases">
        <title>Natrosporangium hydrolyticum gen. nov., sp. nov, a haloalkaliphilic actinobacterium from a soda solonchak soil.</title>
        <authorList>
            <person name="Sorokin D.Y."/>
            <person name="Khijniak T.V."/>
            <person name="Zakharycheva A.P."/>
            <person name="Boueva O.V."/>
            <person name="Ariskina E.V."/>
            <person name="Hahnke R.L."/>
            <person name="Bunk B."/>
            <person name="Sproer C."/>
            <person name="Schumann P."/>
            <person name="Evtushenko L.I."/>
            <person name="Kublanov I.V."/>
        </authorList>
    </citation>
    <scope>NUCLEOTIDE SEQUENCE</scope>
    <source>
        <strain evidence="2">DSM 106523</strain>
    </source>
</reference>
<feature type="compositionally biased region" description="Acidic residues" evidence="1">
    <location>
        <begin position="68"/>
        <end position="81"/>
    </location>
</feature>
<sequence>MSAQKVATAVALAALAALFLSVGIPTLVPPAPVGEISLSTGEDDESTGTPDPVPRGRPEPGTVGTPGDPDDSPDSPDSSDSEGDHDSPDTSADVSPDDDGVDDDD</sequence>
<feature type="region of interest" description="Disordered" evidence="1">
    <location>
        <begin position="24"/>
        <end position="105"/>
    </location>
</feature>
<dbReference type="Proteomes" id="UP000662857">
    <property type="component" value="Chromosome"/>
</dbReference>
<feature type="compositionally biased region" description="Acidic residues" evidence="1">
    <location>
        <begin position="95"/>
        <end position="105"/>
    </location>
</feature>
<dbReference type="AlphaFoldDB" id="A0A895Y7S1"/>
<name>A0A895Y7S1_9ACTN</name>
<organism evidence="2 3">
    <name type="scientific">Natronosporangium hydrolyticum</name>
    <dbReference type="NCBI Taxonomy" id="2811111"/>
    <lineage>
        <taxon>Bacteria</taxon>
        <taxon>Bacillati</taxon>
        <taxon>Actinomycetota</taxon>
        <taxon>Actinomycetes</taxon>
        <taxon>Micromonosporales</taxon>
        <taxon>Micromonosporaceae</taxon>
        <taxon>Natronosporangium</taxon>
    </lineage>
</organism>
<keyword evidence="3" id="KW-1185">Reference proteome</keyword>
<dbReference type="RefSeq" id="WP_239675484.1">
    <property type="nucleotide sequence ID" value="NZ_CP070499.1"/>
</dbReference>
<dbReference type="EMBL" id="CP070499">
    <property type="protein sequence ID" value="QSB13401.1"/>
    <property type="molecule type" value="Genomic_DNA"/>
</dbReference>